<dbReference type="SUPFAM" id="SSF51445">
    <property type="entry name" value="(Trans)glycosidases"/>
    <property type="match status" value="1"/>
</dbReference>
<comment type="similarity">
    <text evidence="1">Belongs to the glycosyl hydrolase 30 family.</text>
</comment>
<dbReference type="Gene3D" id="2.60.40.1180">
    <property type="entry name" value="Golgi alpha-mannosidase II"/>
    <property type="match status" value="1"/>
</dbReference>
<evidence type="ECO:0000313" key="7">
    <source>
        <dbReference type="EMBL" id="TMW62444.1"/>
    </source>
</evidence>
<evidence type="ECO:0000313" key="8">
    <source>
        <dbReference type="Proteomes" id="UP000794436"/>
    </source>
</evidence>
<feature type="domain" description="Glycosyl hydrolase family 30 beta sandwich" evidence="6">
    <location>
        <begin position="466"/>
        <end position="538"/>
    </location>
</feature>
<reference evidence="7" key="1">
    <citation type="submission" date="2019-03" db="EMBL/GenBank/DDBJ databases">
        <title>Long read genome sequence of the mycoparasitic Pythium oligandrum ATCC 38472 isolated from sugarbeet rhizosphere.</title>
        <authorList>
            <person name="Gaulin E."/>
        </authorList>
    </citation>
    <scope>NUCLEOTIDE SEQUENCE</scope>
    <source>
        <strain evidence="7">ATCC 38472_TT</strain>
    </source>
</reference>
<dbReference type="InterPro" id="IPR033452">
    <property type="entry name" value="GH30_C"/>
</dbReference>
<evidence type="ECO:0000256" key="3">
    <source>
        <dbReference type="ARBA" id="ARBA00022801"/>
    </source>
</evidence>
<evidence type="ECO:0000259" key="6">
    <source>
        <dbReference type="Pfam" id="PF17189"/>
    </source>
</evidence>
<evidence type="ECO:0000256" key="4">
    <source>
        <dbReference type="SAM" id="SignalP"/>
    </source>
</evidence>
<sequence length="583" mass="64941">MLRPCVWAALLYVVVVANGAQSACSSWSKRYKQDIPGVCVCNATQCDDVSTEYLELSDRQAGLFQTPKAGDRLAYSTLDVETSSDSEADLIIDTSATYQQILGFGGAFTDATAINVYKMKEAVQQRIVDAYFSDKGLQYTIGRVPIASTDFSESVYSYNPVEDDFEMAHFSIAIDKSNETHKLEFLKRALGVSTREISLFASSWAPPPWMTRENQTENSHMKGVPGEKYWKALALYYSKFIDAYKAENVTFWAMTTQNEPIQQLLAIREWQSLRFTTQEERDFVKKDLGPLMKKNHPDLQIIIFDDQKDELLDWNASFIDAEAKEYVAGVGVHWYKNLDFLDEASGHFENLAAFHERHPDVFILPTEACEGYLVEGIGTGAGPKLLEANVTWQRGEIYARDIINDLANYAAGWTDWNMVLDTTGGPNWAKNLVDAPILVDEESGGEFYKQPMFYVMGHVAKFVPPGSHRIALNLSASAVNSTTQLLKRVDRVAFLTPEHQVVVVLSNRNAEEVVLKLRDVQKGQHLSLRLPGNAIQTLLWASPSHETSENISSPSPSAANLHSPGCFKSAAALFVGIATSLLL</sequence>
<keyword evidence="8" id="KW-1185">Reference proteome</keyword>
<gene>
    <name evidence="7" type="ORF">Poli38472_005062</name>
</gene>
<feature type="domain" description="Glycosyl hydrolase family 30 TIM-barrel" evidence="5">
    <location>
        <begin position="101"/>
        <end position="463"/>
    </location>
</feature>
<comment type="caution">
    <text evidence="7">The sequence shown here is derived from an EMBL/GenBank/DDBJ whole genome shotgun (WGS) entry which is preliminary data.</text>
</comment>
<dbReference type="InterPro" id="IPR013780">
    <property type="entry name" value="Glyco_hydro_b"/>
</dbReference>
<dbReference type="EMBL" id="SPLM01000073">
    <property type="protein sequence ID" value="TMW62444.1"/>
    <property type="molecule type" value="Genomic_DNA"/>
</dbReference>
<dbReference type="Proteomes" id="UP000794436">
    <property type="component" value="Unassembled WGS sequence"/>
</dbReference>
<dbReference type="PANTHER" id="PTHR11069:SF23">
    <property type="entry name" value="LYSOSOMAL ACID GLUCOSYLCERAMIDASE"/>
    <property type="match status" value="1"/>
</dbReference>
<dbReference type="AlphaFoldDB" id="A0A8K1FIU9"/>
<feature type="chain" id="PRO_5035444154" description="Glucosylceramidase" evidence="4">
    <location>
        <begin position="20"/>
        <end position="583"/>
    </location>
</feature>
<dbReference type="PRINTS" id="PR00843">
    <property type="entry name" value="GLHYDRLASE30"/>
</dbReference>
<evidence type="ECO:0000256" key="1">
    <source>
        <dbReference type="ARBA" id="ARBA00005382"/>
    </source>
</evidence>
<proteinExistence type="inferred from homology"/>
<dbReference type="InterPro" id="IPR017853">
    <property type="entry name" value="GH"/>
</dbReference>
<dbReference type="InterPro" id="IPR001139">
    <property type="entry name" value="Glyco_hydro_30"/>
</dbReference>
<dbReference type="GO" id="GO:0004348">
    <property type="term" value="F:glucosylceramidase activity"/>
    <property type="evidence" value="ECO:0007669"/>
    <property type="project" value="InterPro"/>
</dbReference>
<keyword evidence="2 4" id="KW-0732">Signal</keyword>
<dbReference type="GO" id="GO:0006680">
    <property type="term" value="P:glucosylceramide catabolic process"/>
    <property type="evidence" value="ECO:0007669"/>
    <property type="project" value="TreeGrafter"/>
</dbReference>
<feature type="signal peptide" evidence="4">
    <location>
        <begin position="1"/>
        <end position="19"/>
    </location>
</feature>
<protein>
    <recommendedName>
        <fullName evidence="9">Glucosylceramidase</fullName>
    </recommendedName>
</protein>
<dbReference type="Pfam" id="PF02055">
    <property type="entry name" value="Glyco_hydro_30"/>
    <property type="match status" value="1"/>
</dbReference>
<organism evidence="7 8">
    <name type="scientific">Pythium oligandrum</name>
    <name type="common">Mycoparasitic fungus</name>
    <dbReference type="NCBI Taxonomy" id="41045"/>
    <lineage>
        <taxon>Eukaryota</taxon>
        <taxon>Sar</taxon>
        <taxon>Stramenopiles</taxon>
        <taxon>Oomycota</taxon>
        <taxon>Peronosporomycetes</taxon>
        <taxon>Pythiales</taxon>
        <taxon>Pythiaceae</taxon>
        <taxon>Pythium</taxon>
    </lineage>
</organism>
<evidence type="ECO:0008006" key="9">
    <source>
        <dbReference type="Google" id="ProtNLM"/>
    </source>
</evidence>
<evidence type="ECO:0000256" key="2">
    <source>
        <dbReference type="ARBA" id="ARBA00022729"/>
    </source>
</evidence>
<accession>A0A8K1FIU9</accession>
<dbReference type="InterPro" id="IPR033453">
    <property type="entry name" value="Glyco_hydro_30_TIM-barrel"/>
</dbReference>
<dbReference type="PANTHER" id="PTHR11069">
    <property type="entry name" value="GLUCOSYLCERAMIDASE"/>
    <property type="match status" value="1"/>
</dbReference>
<evidence type="ECO:0000259" key="5">
    <source>
        <dbReference type="Pfam" id="PF02055"/>
    </source>
</evidence>
<dbReference type="Pfam" id="PF17189">
    <property type="entry name" value="Glyco_hydro_30C"/>
    <property type="match status" value="1"/>
</dbReference>
<dbReference type="FunFam" id="3.20.20.80:FF:000109">
    <property type="entry name" value="Glucosylceramidase 3"/>
    <property type="match status" value="1"/>
</dbReference>
<dbReference type="OrthoDB" id="117221at2759"/>
<dbReference type="Gene3D" id="3.20.20.80">
    <property type="entry name" value="Glycosidases"/>
    <property type="match status" value="1"/>
</dbReference>
<name>A0A8K1FIU9_PYTOL</name>
<dbReference type="GO" id="GO:0016020">
    <property type="term" value="C:membrane"/>
    <property type="evidence" value="ECO:0007669"/>
    <property type="project" value="GOC"/>
</dbReference>
<keyword evidence="3" id="KW-0378">Hydrolase</keyword>